<dbReference type="AlphaFoldDB" id="A0A1U7CTH2"/>
<dbReference type="NCBIfam" id="TIGR03359">
    <property type="entry name" value="VI_chp_6"/>
    <property type="match status" value="1"/>
</dbReference>
<dbReference type="KEGG" id="pbor:BSF38_03743"/>
<protein>
    <recommendedName>
        <fullName evidence="3">Type VI secretion system protein ImpG</fullName>
    </recommendedName>
</protein>
<reference evidence="2" key="1">
    <citation type="submission" date="2016-12" db="EMBL/GenBank/DDBJ databases">
        <title>Comparative genomics of four Isosphaeraceae planctomycetes: a common pool of plasmids and glycoside hydrolase genes.</title>
        <authorList>
            <person name="Ivanova A."/>
        </authorList>
    </citation>
    <scope>NUCLEOTIDE SEQUENCE [LARGE SCALE GENOMIC DNA]</scope>
    <source>
        <strain evidence="2">PX4</strain>
    </source>
</reference>
<organism evidence="1 2">
    <name type="scientific">Paludisphaera borealis</name>
    <dbReference type="NCBI Taxonomy" id="1387353"/>
    <lineage>
        <taxon>Bacteria</taxon>
        <taxon>Pseudomonadati</taxon>
        <taxon>Planctomycetota</taxon>
        <taxon>Planctomycetia</taxon>
        <taxon>Isosphaerales</taxon>
        <taxon>Isosphaeraceae</taxon>
        <taxon>Paludisphaera</taxon>
    </lineage>
</organism>
<accession>A0A1U7CTH2</accession>
<dbReference type="PIRSF" id="PIRSF028304">
    <property type="entry name" value="UCP028304"/>
    <property type="match status" value="1"/>
</dbReference>
<proteinExistence type="predicted"/>
<evidence type="ECO:0008006" key="3">
    <source>
        <dbReference type="Google" id="ProtNLM"/>
    </source>
</evidence>
<evidence type="ECO:0000313" key="1">
    <source>
        <dbReference type="EMBL" id="APW62208.1"/>
    </source>
</evidence>
<dbReference type="InterPro" id="IPR010272">
    <property type="entry name" value="T6SS_TssF"/>
</dbReference>
<dbReference type="Pfam" id="PF05947">
    <property type="entry name" value="T6SS_TssF"/>
    <property type="match status" value="1"/>
</dbReference>
<dbReference type="STRING" id="1387353.BSF38_03743"/>
<gene>
    <name evidence="1" type="ORF">BSF38_03743</name>
</gene>
<evidence type="ECO:0000313" key="2">
    <source>
        <dbReference type="Proteomes" id="UP000186309"/>
    </source>
</evidence>
<dbReference type="EMBL" id="CP019082">
    <property type="protein sequence ID" value="APW62208.1"/>
    <property type="molecule type" value="Genomic_DNA"/>
</dbReference>
<sequence length="643" mass="72009">MRVTDEFLDYYNRELVFLRDMGDHFAKANPHVAGLLALSTGRCEDPHVERLMQSFAFLTARIRKKIDDEYPEITNALLSVVYPHYLRPLPSMTVVQFEGSNDPTKTVAGQPIPRGTPLKSVVASRGVRCQFQTAYPVTLWPLSVESAVMVPDRVVQTGKPVAAVGLLKLTLKCTAPGGWESLKGLRSIRFFLDGNEPIPSILYECLFSRLCEIWVMGKTGDQDAFKRVLPREAVRPVGFARDEHLYPYPDHAFPGYRLLQEFFAFPQKYLFFDLLLNGPEEDERSFLPPGKLDGTIEIRFWLDSPPRSDVTVRPDNFRLGCTPAVNLFRWVPEPIPMTHLQTEYRVLADVEHPMDYEVFSVDRVVSSGSYLEEAYEFEPFYAMRHASRLSERTAYWFATRQPSLQDGGTEVMLSFSDSNFHPLSPAVEKITTYLTCSNRDLPTSLPFGGEQGCLEPEAEAAVGLARMLMKPTSPLRSPTGRSAQWRLISQLGLNHLSLMAEGGESDAGSGPVGAEPLRELLTLYDFAGTTATRKMIQGVLDVSHARIAARVAHPDRGAEGDPATARARRLRLLGKPLSLGLEIKVHFDEEAYPGAMAYLMATVLDRFLGAYVSINAFTQLVATSKQRQGAWRWPPRSGDRMLL</sequence>
<dbReference type="RefSeq" id="WP_168189411.1">
    <property type="nucleotide sequence ID" value="NZ_CP019082.1"/>
</dbReference>
<keyword evidence="2" id="KW-1185">Reference proteome</keyword>
<dbReference type="PANTHER" id="PTHR35370:SF1">
    <property type="entry name" value="TYPE VI SECRETION SYSTEM COMPONENT TSSF1"/>
    <property type="match status" value="1"/>
</dbReference>
<dbReference type="PANTHER" id="PTHR35370">
    <property type="entry name" value="CYTOPLASMIC PROTEIN-RELATED-RELATED"/>
    <property type="match status" value="1"/>
</dbReference>
<dbReference type="Proteomes" id="UP000186309">
    <property type="component" value="Chromosome"/>
</dbReference>
<name>A0A1U7CTH2_9BACT</name>